<dbReference type="PROSITE" id="PS51471">
    <property type="entry name" value="FE2OG_OXY"/>
    <property type="match status" value="1"/>
</dbReference>
<name>A0AAD3CE00_9STRA</name>
<accession>A0AAD3CE00</accession>
<keyword evidence="10" id="KW-1185">Reference proteome</keyword>
<comment type="caution">
    <text evidence="9">The sequence shown here is derived from an EMBL/GenBank/DDBJ whole genome shotgun (WGS) entry which is preliminary data.</text>
</comment>
<dbReference type="Proteomes" id="UP001054902">
    <property type="component" value="Unassembled WGS sequence"/>
</dbReference>
<dbReference type="SMART" id="SM00702">
    <property type="entry name" value="P4Hc"/>
    <property type="match status" value="1"/>
</dbReference>
<sequence>MGILTKLILCLLAYLTGLAISDVVLQPQEKHSLNNAPSTTPLSSSSSKDLLSQVTFHIHRNGEHETCGSTTLPLKLSKSSSKYQLDVDLTKALSSSLPQNQCGVEQPPPEIKGHKRVSWGRGIHYQIEGIDQQFLWYCDMGPDHTTILPDHNQLLSLSTNGVSSLPCHFHTREGLRLTSHSQLLKFIQEKSQGDCRISAEGNEICTKGKVHLYAVPAGRPFMFAPSYIGETFDISHVNPVSNLPISLVTMSLSPKVFDILNFYNKNESDSIVDKALKETSETHRIKRSSTGASGYNLNSQRTSENGFDTHGQTAMVVKKRCLEVLGFDTYIESFTDGLQVLRYNKTTAYIPHMDWIDDPHKREIHDFDSARKGTNRFATILLYMSDLGEKDGGETVFKNAWPLDVPEAERKSRAVALEELRSSGEAMDLKPDSWEEYMVADCRSRLAVRPHSARAVLFYSQHPNGEEDTSSLHGGCPVLHGEKWAANLWVWNGPRGGFEGAPKNKGKEEKEEDNGQIHATFVNSKKDPVFSHAKLYFQDTFWGHFSHGDPPLSVNTFAGHEWNIKRNSDGALLKQIVIKADKKTQRYVV</sequence>
<evidence type="ECO:0000256" key="3">
    <source>
        <dbReference type="ARBA" id="ARBA00022964"/>
    </source>
</evidence>
<dbReference type="InterPro" id="IPR044862">
    <property type="entry name" value="Pro_4_hyd_alph_FE2OG_OXY"/>
</dbReference>
<feature type="signal peptide" evidence="7">
    <location>
        <begin position="1"/>
        <end position="21"/>
    </location>
</feature>
<evidence type="ECO:0000259" key="8">
    <source>
        <dbReference type="PROSITE" id="PS51471"/>
    </source>
</evidence>
<evidence type="ECO:0000256" key="2">
    <source>
        <dbReference type="ARBA" id="ARBA00022723"/>
    </source>
</evidence>
<keyword evidence="7" id="KW-0732">Signal</keyword>
<evidence type="ECO:0000313" key="10">
    <source>
        <dbReference type="Proteomes" id="UP001054902"/>
    </source>
</evidence>
<evidence type="ECO:0000313" key="9">
    <source>
        <dbReference type="EMBL" id="GFH43873.1"/>
    </source>
</evidence>
<evidence type="ECO:0000256" key="7">
    <source>
        <dbReference type="SAM" id="SignalP"/>
    </source>
</evidence>
<evidence type="ECO:0000256" key="4">
    <source>
        <dbReference type="ARBA" id="ARBA00023002"/>
    </source>
</evidence>
<gene>
    <name evidence="9" type="ORF">CTEN210_00346</name>
</gene>
<dbReference type="Pfam" id="PF13640">
    <property type="entry name" value="2OG-FeII_Oxy_3"/>
    <property type="match status" value="1"/>
</dbReference>
<dbReference type="GO" id="GO:0004656">
    <property type="term" value="F:procollagen-proline 4-dioxygenase activity"/>
    <property type="evidence" value="ECO:0007669"/>
    <property type="project" value="TreeGrafter"/>
</dbReference>
<dbReference type="GO" id="GO:0005783">
    <property type="term" value="C:endoplasmic reticulum"/>
    <property type="evidence" value="ECO:0007669"/>
    <property type="project" value="TreeGrafter"/>
</dbReference>
<protein>
    <recommendedName>
        <fullName evidence="8">Fe2OG dioxygenase domain-containing protein</fullName>
    </recommendedName>
</protein>
<keyword evidence="4" id="KW-0560">Oxidoreductase</keyword>
<feature type="domain" description="Fe2OG dioxygenase" evidence="8">
    <location>
        <begin position="334"/>
        <end position="492"/>
    </location>
</feature>
<dbReference type="InterPro" id="IPR045054">
    <property type="entry name" value="P4HA-like"/>
</dbReference>
<dbReference type="Gene3D" id="2.60.120.620">
    <property type="entry name" value="q2cbj1_9rhob like domain"/>
    <property type="match status" value="1"/>
</dbReference>
<proteinExistence type="predicted"/>
<organism evidence="9 10">
    <name type="scientific">Chaetoceros tenuissimus</name>
    <dbReference type="NCBI Taxonomy" id="426638"/>
    <lineage>
        <taxon>Eukaryota</taxon>
        <taxon>Sar</taxon>
        <taxon>Stramenopiles</taxon>
        <taxon>Ochrophyta</taxon>
        <taxon>Bacillariophyta</taxon>
        <taxon>Coscinodiscophyceae</taxon>
        <taxon>Chaetocerotophycidae</taxon>
        <taxon>Chaetocerotales</taxon>
        <taxon>Chaetocerotaceae</taxon>
        <taxon>Chaetoceros</taxon>
    </lineage>
</organism>
<comment type="cofactor">
    <cofactor evidence="1">
        <name>L-ascorbate</name>
        <dbReference type="ChEBI" id="CHEBI:38290"/>
    </cofactor>
</comment>
<dbReference type="AlphaFoldDB" id="A0AAD3CE00"/>
<dbReference type="EMBL" id="BLLK01000019">
    <property type="protein sequence ID" value="GFH43873.1"/>
    <property type="molecule type" value="Genomic_DNA"/>
</dbReference>
<feature type="region of interest" description="Disordered" evidence="6">
    <location>
        <begin position="282"/>
        <end position="306"/>
    </location>
</feature>
<feature type="chain" id="PRO_5041941659" description="Fe2OG dioxygenase domain-containing protein" evidence="7">
    <location>
        <begin position="22"/>
        <end position="589"/>
    </location>
</feature>
<dbReference type="PANTHER" id="PTHR10869">
    <property type="entry name" value="PROLYL 4-HYDROXYLASE ALPHA SUBUNIT"/>
    <property type="match status" value="1"/>
</dbReference>
<keyword evidence="3" id="KW-0223">Dioxygenase</keyword>
<keyword evidence="5" id="KW-0408">Iron</keyword>
<evidence type="ECO:0000256" key="6">
    <source>
        <dbReference type="SAM" id="MobiDB-lite"/>
    </source>
</evidence>
<dbReference type="InterPro" id="IPR006620">
    <property type="entry name" value="Pro_4_hyd_alph"/>
</dbReference>
<evidence type="ECO:0000256" key="1">
    <source>
        <dbReference type="ARBA" id="ARBA00001961"/>
    </source>
</evidence>
<dbReference type="GO" id="GO:0031418">
    <property type="term" value="F:L-ascorbic acid binding"/>
    <property type="evidence" value="ECO:0007669"/>
    <property type="project" value="InterPro"/>
</dbReference>
<reference evidence="9 10" key="1">
    <citation type="journal article" date="2021" name="Sci. Rep.">
        <title>The genome of the diatom Chaetoceros tenuissimus carries an ancient integrated fragment of an extant virus.</title>
        <authorList>
            <person name="Hongo Y."/>
            <person name="Kimura K."/>
            <person name="Takaki Y."/>
            <person name="Yoshida Y."/>
            <person name="Baba S."/>
            <person name="Kobayashi G."/>
            <person name="Nagasaki K."/>
            <person name="Hano T."/>
            <person name="Tomaru Y."/>
        </authorList>
    </citation>
    <scope>NUCLEOTIDE SEQUENCE [LARGE SCALE GENOMIC DNA]</scope>
    <source>
        <strain evidence="9 10">NIES-3715</strain>
    </source>
</reference>
<feature type="compositionally biased region" description="Polar residues" evidence="6">
    <location>
        <begin position="288"/>
        <end position="306"/>
    </location>
</feature>
<dbReference type="GO" id="GO:0005506">
    <property type="term" value="F:iron ion binding"/>
    <property type="evidence" value="ECO:0007669"/>
    <property type="project" value="InterPro"/>
</dbReference>
<dbReference type="InterPro" id="IPR005123">
    <property type="entry name" value="Oxoglu/Fe-dep_dioxygenase_dom"/>
</dbReference>
<keyword evidence="2" id="KW-0479">Metal-binding</keyword>
<dbReference type="PANTHER" id="PTHR10869:SF226">
    <property type="entry name" value="PROLYL 4-HYDROXYLASE ALPHA SUBUNIT DOMAIN-CONTAINING PROTEIN"/>
    <property type="match status" value="1"/>
</dbReference>
<evidence type="ECO:0000256" key="5">
    <source>
        <dbReference type="ARBA" id="ARBA00023004"/>
    </source>
</evidence>